<feature type="transmembrane region" description="Helical" evidence="1">
    <location>
        <begin position="314"/>
        <end position="335"/>
    </location>
</feature>
<protein>
    <recommendedName>
        <fullName evidence="4">Peptide zinc metalloprotease protein</fullName>
    </recommendedName>
</protein>
<dbReference type="OrthoDB" id="4515621at2"/>
<evidence type="ECO:0000256" key="1">
    <source>
        <dbReference type="SAM" id="Phobius"/>
    </source>
</evidence>
<keyword evidence="1" id="KW-0812">Transmembrane</keyword>
<reference evidence="2 3" key="1">
    <citation type="journal article" date="2013" name="Stand. Genomic Sci.">
        <title>Genomic Encyclopedia of Type Strains, Phase I: The one thousand microbial genomes (KMG-I) project.</title>
        <authorList>
            <person name="Kyrpides N.C."/>
            <person name="Woyke T."/>
            <person name="Eisen J.A."/>
            <person name="Garrity G."/>
            <person name="Lilburn T.G."/>
            <person name="Beck B.J."/>
            <person name="Whitman W.B."/>
            <person name="Hugenholtz P."/>
            <person name="Klenk H.P."/>
        </authorList>
    </citation>
    <scope>NUCLEOTIDE SEQUENCE [LARGE SCALE GENOMIC DNA]</scope>
    <source>
        <strain evidence="2 3">DSM 45044</strain>
    </source>
</reference>
<dbReference type="RefSeq" id="WP_147134345.1">
    <property type="nucleotide sequence ID" value="NZ_BAABIJ010000001.1"/>
</dbReference>
<comment type="caution">
    <text evidence="2">The sequence shown here is derived from an EMBL/GenBank/DDBJ whole genome shotgun (WGS) entry which is preliminary data.</text>
</comment>
<name>A0A562VCI0_9ACTN</name>
<accession>A0A562VCI0</accession>
<dbReference type="Proteomes" id="UP000321617">
    <property type="component" value="Unassembled WGS sequence"/>
</dbReference>
<evidence type="ECO:0000313" key="2">
    <source>
        <dbReference type="EMBL" id="TWJ15521.1"/>
    </source>
</evidence>
<keyword evidence="3" id="KW-1185">Reference proteome</keyword>
<dbReference type="EMBL" id="VLLL01000005">
    <property type="protein sequence ID" value="TWJ15521.1"/>
    <property type="molecule type" value="Genomic_DNA"/>
</dbReference>
<keyword evidence="1" id="KW-0472">Membrane</keyword>
<feature type="transmembrane region" description="Helical" evidence="1">
    <location>
        <begin position="213"/>
        <end position="246"/>
    </location>
</feature>
<dbReference type="AlphaFoldDB" id="A0A562VCI0"/>
<feature type="transmembrane region" description="Helical" evidence="1">
    <location>
        <begin position="355"/>
        <end position="380"/>
    </location>
</feature>
<evidence type="ECO:0000313" key="3">
    <source>
        <dbReference type="Proteomes" id="UP000321617"/>
    </source>
</evidence>
<sequence length="393" mass="43282">MTTADPAVLDRPVTLHHLTFLDEGDEVTVGRPDNDTYIHLPADGAALIRRLAAGDTPHQAADWYHREYGDTVDMADFLATLAELDFIAADAATAAPPPAVRWRRLGAVVFSRWAMAGYAVLVAAMCVVWVVRPEFVPQYAHAFYTPSLVVVMLTLFVGQFPFLLLHEAAHALAGRRIGLNSRLRISRRLYFIVFETSMDGLVSVPRRSRYLPILAGVLADAVATAVLVLTAAAVGGVVAGACLAIALTNLLRMLWQCYFFLRTDLYYLVVTVLGCTNLHTASRDLLKRRVLRLLRRPVPDAVPVGEADRRAARWYSWLLPLGYVALLFSLGYVVIPSLVHVVVEVVDRIREQAPLAVVVDSLVVALLVFGQFVIAGVLALRQRRRTRTAAAHT</sequence>
<organism evidence="2 3">
    <name type="scientific">Stackebrandtia albiflava</name>
    <dbReference type="NCBI Taxonomy" id="406432"/>
    <lineage>
        <taxon>Bacteria</taxon>
        <taxon>Bacillati</taxon>
        <taxon>Actinomycetota</taxon>
        <taxon>Actinomycetes</taxon>
        <taxon>Glycomycetales</taxon>
        <taxon>Glycomycetaceae</taxon>
        <taxon>Stackebrandtia</taxon>
    </lineage>
</organism>
<feature type="transmembrane region" description="Helical" evidence="1">
    <location>
        <begin position="143"/>
        <end position="165"/>
    </location>
</feature>
<proteinExistence type="predicted"/>
<evidence type="ECO:0008006" key="4">
    <source>
        <dbReference type="Google" id="ProtNLM"/>
    </source>
</evidence>
<feature type="transmembrane region" description="Helical" evidence="1">
    <location>
        <begin position="266"/>
        <end position="286"/>
    </location>
</feature>
<feature type="transmembrane region" description="Helical" evidence="1">
    <location>
        <begin position="113"/>
        <end position="131"/>
    </location>
</feature>
<gene>
    <name evidence="2" type="ORF">LX16_1232</name>
</gene>
<keyword evidence="1" id="KW-1133">Transmembrane helix</keyword>